<evidence type="ECO:0000256" key="1">
    <source>
        <dbReference type="ARBA" id="ARBA00093464"/>
    </source>
</evidence>
<dbReference type="EMBL" id="CACSII010000010">
    <property type="protein sequence ID" value="CAA0101950.1"/>
    <property type="molecule type" value="Genomic_DNA"/>
</dbReference>
<dbReference type="Proteomes" id="UP000434580">
    <property type="component" value="Unassembled WGS sequence"/>
</dbReference>
<evidence type="ECO:0000313" key="3">
    <source>
        <dbReference type="EMBL" id="CAA0101950.1"/>
    </source>
</evidence>
<comment type="similarity">
    <text evidence="1">Belongs to the MaoP family.</text>
</comment>
<dbReference type="OrthoDB" id="6400110at2"/>
<name>A0A5S9PBF6_9GAMM</name>
<evidence type="ECO:0000256" key="2">
    <source>
        <dbReference type="ARBA" id="ARBA00093628"/>
    </source>
</evidence>
<proteinExistence type="inferred from homology"/>
<dbReference type="AlphaFoldDB" id="A0A5S9PBF6"/>
<organism evidence="3 4">
    <name type="scientific">BD1-7 clade bacterium</name>
    <dbReference type="NCBI Taxonomy" id="2029982"/>
    <lineage>
        <taxon>Bacteria</taxon>
        <taxon>Pseudomonadati</taxon>
        <taxon>Pseudomonadota</taxon>
        <taxon>Gammaproteobacteria</taxon>
        <taxon>Cellvibrionales</taxon>
        <taxon>Spongiibacteraceae</taxon>
        <taxon>BD1-7 clade</taxon>
    </lineage>
</organism>
<dbReference type="InterPro" id="IPR007335">
    <property type="entry name" value="DUF413"/>
</dbReference>
<accession>A0A5S9PBF6</accession>
<protein>
    <recommendedName>
        <fullName evidence="2">Macrodomain Ori protein</fullName>
    </recommendedName>
</protein>
<dbReference type="Pfam" id="PF04219">
    <property type="entry name" value="DUF413"/>
    <property type="match status" value="1"/>
</dbReference>
<gene>
    <name evidence="3" type="ORF">DPBNPPHM_03948</name>
</gene>
<reference evidence="3 4" key="1">
    <citation type="submission" date="2019-11" db="EMBL/GenBank/DDBJ databases">
        <authorList>
            <person name="Holert J."/>
        </authorList>
    </citation>
    <scope>NUCLEOTIDE SEQUENCE [LARGE SCALE GENOMIC DNA]</scope>
    <source>
        <strain evidence="3">BC5_2</strain>
    </source>
</reference>
<sequence>MTTTSSFASTKRFYADALFPYGFARSGEFTIQQVALLEEHGVAYDELHNGLRKPANDEERAFVAVCHGQRNAETPHETTWLHYCEKANSAVATSPLSGVLSESMRSELSSDERT</sequence>
<evidence type="ECO:0000313" key="4">
    <source>
        <dbReference type="Proteomes" id="UP000434580"/>
    </source>
</evidence>